<dbReference type="EMBL" id="FOAP01000002">
    <property type="protein sequence ID" value="SEK76302.1"/>
    <property type="molecule type" value="Genomic_DNA"/>
</dbReference>
<reference evidence="7" key="1">
    <citation type="submission" date="2016-10" db="EMBL/GenBank/DDBJ databases">
        <authorList>
            <person name="Varghese N."/>
            <person name="Submissions S."/>
        </authorList>
    </citation>
    <scope>NUCLEOTIDE SEQUENCE [LARGE SCALE GENOMIC DNA]</scope>
    <source>
        <strain evidence="7">DSM 17044</strain>
    </source>
</reference>
<accession>A0A1H7JNZ3</accession>
<dbReference type="InterPro" id="IPR036291">
    <property type="entry name" value="NAD(P)-bd_dom_sf"/>
</dbReference>
<proteinExistence type="predicted"/>
<evidence type="ECO:0000256" key="2">
    <source>
        <dbReference type="PIRSR" id="PIRSR000105-1"/>
    </source>
</evidence>
<dbReference type="RefSeq" id="WP_075005421.1">
    <property type="nucleotide sequence ID" value="NZ_FOAP01000002.1"/>
</dbReference>
<keyword evidence="3" id="KW-0520">NAD</keyword>
<dbReference type="NCBIfam" id="NF004474">
    <property type="entry name" value="PRK05808.1"/>
    <property type="match status" value="1"/>
</dbReference>
<dbReference type="InterPro" id="IPR008927">
    <property type="entry name" value="6-PGluconate_DH-like_C_sf"/>
</dbReference>
<dbReference type="SUPFAM" id="SSF51735">
    <property type="entry name" value="NAD(P)-binding Rossmann-fold domains"/>
    <property type="match status" value="1"/>
</dbReference>
<feature type="binding site" evidence="3">
    <location>
        <position position="144"/>
    </location>
    <ligand>
        <name>NAD(+)</name>
        <dbReference type="ChEBI" id="CHEBI:57540"/>
    </ligand>
</feature>
<feature type="binding site" evidence="3">
    <location>
        <begin position="11"/>
        <end position="16"/>
    </location>
    <ligand>
        <name>NAD(+)</name>
        <dbReference type="ChEBI" id="CHEBI:57540"/>
    </ligand>
</feature>
<gene>
    <name evidence="6" type="ORF">SAMN05444354_102279</name>
</gene>
<keyword evidence="1" id="KW-0560">Oxidoreductase</keyword>
<evidence type="ECO:0000256" key="3">
    <source>
        <dbReference type="PIRSR" id="PIRSR000105-2"/>
    </source>
</evidence>
<sequence>MATTQHIVVVGAGQMGAGIAQVALQTGLRVTLVDVSEEGLAKGASRIRAGLAKLVEKGKLDDARRKAAEANLATSPRLAEVKDVDFAIEAATENEELKKRIFRDLDAVVRPGGVLASNTSSIPITRIAAVTKRPESVIGMHFMNPVPVMQLVEIIRGAATSDETYTTTRALAEQMGKTTVVSRDMPGFIVNRILIPMLNEACFALMEGLGTAEDIDTAMKLGTNQPMGPLQLADFIGLDTCLSIAEVLHKGLGDDKYRPCPLLRQYVDAGWYGKKSGRGFYKY</sequence>
<dbReference type="FunFam" id="3.40.50.720:FF:000009">
    <property type="entry name" value="Fatty oxidation complex, alpha subunit"/>
    <property type="match status" value="1"/>
</dbReference>
<dbReference type="SUPFAM" id="SSF48179">
    <property type="entry name" value="6-phosphogluconate dehydrogenase C-terminal domain-like"/>
    <property type="match status" value="1"/>
</dbReference>
<feature type="binding site" evidence="3">
    <location>
        <position position="120"/>
    </location>
    <ligand>
        <name>NAD(+)</name>
        <dbReference type="ChEBI" id="CHEBI:57540"/>
    </ligand>
</feature>
<dbReference type="InterPro" id="IPR006108">
    <property type="entry name" value="3HC_DH_C"/>
</dbReference>
<name>A0A1H7JNZ3_STIAU</name>
<dbReference type="InterPro" id="IPR022694">
    <property type="entry name" value="3-OHacyl-CoA_DH"/>
</dbReference>
<feature type="domain" description="3-hydroxyacyl-CoA dehydrogenase NAD binding" evidence="5">
    <location>
        <begin position="7"/>
        <end position="184"/>
    </location>
</feature>
<evidence type="ECO:0000256" key="1">
    <source>
        <dbReference type="ARBA" id="ARBA00023002"/>
    </source>
</evidence>
<dbReference type="GO" id="GO:0070403">
    <property type="term" value="F:NAD+ binding"/>
    <property type="evidence" value="ECO:0007669"/>
    <property type="project" value="InterPro"/>
</dbReference>
<feature type="binding site" evidence="3">
    <location>
        <position position="93"/>
    </location>
    <ligand>
        <name>NAD(+)</name>
        <dbReference type="ChEBI" id="CHEBI:57540"/>
    </ligand>
</feature>
<evidence type="ECO:0000259" key="4">
    <source>
        <dbReference type="Pfam" id="PF00725"/>
    </source>
</evidence>
<dbReference type="GO" id="GO:0016616">
    <property type="term" value="F:oxidoreductase activity, acting on the CH-OH group of donors, NAD or NADP as acceptor"/>
    <property type="evidence" value="ECO:0007669"/>
    <property type="project" value="InterPro"/>
</dbReference>
<feature type="binding site" evidence="3">
    <location>
        <position position="34"/>
    </location>
    <ligand>
        <name>NAD(+)</name>
        <dbReference type="ChEBI" id="CHEBI:57540"/>
    </ligand>
</feature>
<evidence type="ECO:0000259" key="5">
    <source>
        <dbReference type="Pfam" id="PF02737"/>
    </source>
</evidence>
<feature type="domain" description="3-hydroxyacyl-CoA dehydrogenase C-terminal" evidence="4">
    <location>
        <begin position="187"/>
        <end position="283"/>
    </location>
</feature>
<dbReference type="PIRSF" id="PIRSF000105">
    <property type="entry name" value="HCDH"/>
    <property type="match status" value="1"/>
</dbReference>
<dbReference type="Pfam" id="PF02737">
    <property type="entry name" value="3HCDH_N"/>
    <property type="match status" value="1"/>
</dbReference>
<dbReference type="Proteomes" id="UP000182719">
    <property type="component" value="Unassembled WGS sequence"/>
</dbReference>
<dbReference type="OrthoDB" id="9771883at2"/>
<dbReference type="InterPro" id="IPR006176">
    <property type="entry name" value="3-OHacyl-CoA_DH_NAD-bd"/>
</dbReference>
<dbReference type="GO" id="GO:0006631">
    <property type="term" value="P:fatty acid metabolic process"/>
    <property type="evidence" value="ECO:0007669"/>
    <property type="project" value="InterPro"/>
</dbReference>
<feature type="site" description="Important for catalytic activity" evidence="2">
    <location>
        <position position="141"/>
    </location>
</feature>
<dbReference type="PANTHER" id="PTHR48075:SF5">
    <property type="entry name" value="3-HYDROXYBUTYRYL-COA DEHYDROGENASE"/>
    <property type="match status" value="1"/>
</dbReference>
<dbReference type="Gene3D" id="3.40.50.720">
    <property type="entry name" value="NAD(P)-binding Rossmann-like Domain"/>
    <property type="match status" value="1"/>
</dbReference>
<dbReference type="Gene3D" id="1.10.1040.10">
    <property type="entry name" value="N-(1-d-carboxylethyl)-l-norvaline Dehydrogenase, domain 2"/>
    <property type="match status" value="1"/>
</dbReference>
<dbReference type="AlphaFoldDB" id="A0A1H7JNZ3"/>
<keyword evidence="7" id="KW-1185">Reference proteome</keyword>
<organism evidence="6 7">
    <name type="scientific">Stigmatella aurantiaca</name>
    <dbReference type="NCBI Taxonomy" id="41"/>
    <lineage>
        <taxon>Bacteria</taxon>
        <taxon>Pseudomonadati</taxon>
        <taxon>Myxococcota</taxon>
        <taxon>Myxococcia</taxon>
        <taxon>Myxococcales</taxon>
        <taxon>Cystobacterineae</taxon>
        <taxon>Archangiaceae</taxon>
        <taxon>Stigmatella</taxon>
    </lineage>
</organism>
<evidence type="ECO:0000313" key="7">
    <source>
        <dbReference type="Proteomes" id="UP000182719"/>
    </source>
</evidence>
<dbReference type="PANTHER" id="PTHR48075">
    <property type="entry name" value="3-HYDROXYACYL-COA DEHYDROGENASE FAMILY PROTEIN"/>
    <property type="match status" value="1"/>
</dbReference>
<feature type="binding site" evidence="3">
    <location>
        <position position="98"/>
    </location>
    <ligand>
        <name>NAD(+)</name>
        <dbReference type="ChEBI" id="CHEBI:57540"/>
    </ligand>
</feature>
<dbReference type="Pfam" id="PF00725">
    <property type="entry name" value="3HCDH"/>
    <property type="match status" value="1"/>
</dbReference>
<feature type="binding site" evidence="3">
    <location>
        <position position="275"/>
    </location>
    <ligand>
        <name>NAD(+)</name>
        <dbReference type="ChEBI" id="CHEBI:57540"/>
    </ligand>
</feature>
<dbReference type="InterPro" id="IPR013328">
    <property type="entry name" value="6PGD_dom2"/>
</dbReference>
<protein>
    <submittedName>
        <fullName evidence="6">3-hydroxyacyl-CoA dehydrogenase</fullName>
    </submittedName>
</protein>
<evidence type="ECO:0000313" key="6">
    <source>
        <dbReference type="EMBL" id="SEK76302.1"/>
    </source>
</evidence>